<comment type="caution">
    <text evidence="1">The sequence shown here is derived from an EMBL/GenBank/DDBJ whole genome shotgun (WGS) entry which is preliminary data.</text>
</comment>
<keyword evidence="2" id="KW-1185">Reference proteome</keyword>
<organism evidence="1 2">
    <name type="scientific">Camellia lanceoleosa</name>
    <dbReference type="NCBI Taxonomy" id="1840588"/>
    <lineage>
        <taxon>Eukaryota</taxon>
        <taxon>Viridiplantae</taxon>
        <taxon>Streptophyta</taxon>
        <taxon>Embryophyta</taxon>
        <taxon>Tracheophyta</taxon>
        <taxon>Spermatophyta</taxon>
        <taxon>Magnoliopsida</taxon>
        <taxon>eudicotyledons</taxon>
        <taxon>Gunneridae</taxon>
        <taxon>Pentapetalae</taxon>
        <taxon>asterids</taxon>
        <taxon>Ericales</taxon>
        <taxon>Theaceae</taxon>
        <taxon>Camellia</taxon>
    </lineage>
</organism>
<name>A0ACC0HLC9_9ERIC</name>
<accession>A0ACC0HLC9</accession>
<evidence type="ECO:0000313" key="2">
    <source>
        <dbReference type="Proteomes" id="UP001060215"/>
    </source>
</evidence>
<reference evidence="1 2" key="1">
    <citation type="journal article" date="2022" name="Plant J.">
        <title>Chromosome-level genome of Camellia lanceoleosa provides a valuable resource for understanding genome evolution and self-incompatibility.</title>
        <authorList>
            <person name="Gong W."/>
            <person name="Xiao S."/>
            <person name="Wang L."/>
            <person name="Liao Z."/>
            <person name="Chang Y."/>
            <person name="Mo W."/>
            <person name="Hu G."/>
            <person name="Li W."/>
            <person name="Zhao G."/>
            <person name="Zhu H."/>
            <person name="Hu X."/>
            <person name="Ji K."/>
            <person name="Xiang X."/>
            <person name="Song Q."/>
            <person name="Yuan D."/>
            <person name="Jin S."/>
            <person name="Zhang L."/>
        </authorList>
    </citation>
    <scope>NUCLEOTIDE SEQUENCE [LARGE SCALE GENOMIC DNA]</scope>
    <source>
        <strain evidence="1">SQ_2022a</strain>
    </source>
</reference>
<evidence type="ECO:0000313" key="1">
    <source>
        <dbReference type="EMBL" id="KAI8014234.1"/>
    </source>
</evidence>
<dbReference type="EMBL" id="CM045761">
    <property type="protein sequence ID" value="KAI8014234.1"/>
    <property type="molecule type" value="Genomic_DNA"/>
</dbReference>
<gene>
    <name evidence="1" type="ORF">LOK49_LG05G03196</name>
</gene>
<dbReference type="Proteomes" id="UP001060215">
    <property type="component" value="Chromosome 4"/>
</dbReference>
<protein>
    <submittedName>
        <fullName evidence="1">Uncharacterized protein</fullName>
    </submittedName>
</protein>
<proteinExistence type="predicted"/>
<sequence>MASGGVSGEVPETELTFTDEVRMAGERRRGRGLRWRWQFKTLTLERREKEM</sequence>